<dbReference type="RefSeq" id="WP_064087561.1">
    <property type="nucleotide sequence ID" value="NZ_LXSG01000026.1"/>
</dbReference>
<comment type="caution">
    <text evidence="3">The sequence shown here is derived from an EMBL/GenBank/DDBJ whole genome shotgun (WGS) entry which is preliminary data.</text>
</comment>
<dbReference type="Pfam" id="PF13785">
    <property type="entry name" value="DUF4178"/>
    <property type="match status" value="1"/>
</dbReference>
<dbReference type="AlphaFoldDB" id="A0A1A9RLR7"/>
<dbReference type="STRING" id="539.A7P85_02140"/>
<accession>A0A1A9RLR7</accession>
<evidence type="ECO:0000259" key="2">
    <source>
        <dbReference type="Pfam" id="PF13785"/>
    </source>
</evidence>
<dbReference type="InterPro" id="IPR025235">
    <property type="entry name" value="DUF4178"/>
</dbReference>
<feature type="transmembrane region" description="Helical" evidence="1">
    <location>
        <begin position="462"/>
        <end position="483"/>
    </location>
</feature>
<dbReference type="EMBL" id="LXSG01000026">
    <property type="protein sequence ID" value="OAM20015.1"/>
    <property type="molecule type" value="Genomic_DNA"/>
</dbReference>
<dbReference type="Proteomes" id="UP000077589">
    <property type="component" value="Unassembled WGS sequence"/>
</dbReference>
<keyword evidence="1" id="KW-0812">Transmembrane</keyword>
<keyword evidence="1" id="KW-0472">Membrane</keyword>
<evidence type="ECO:0000256" key="1">
    <source>
        <dbReference type="SAM" id="Phobius"/>
    </source>
</evidence>
<reference evidence="4" key="1">
    <citation type="submission" date="2016-05" db="EMBL/GenBank/DDBJ databases">
        <title>Draft genome of Corynebacterium afermentans subsp. afermentans LCDC 88199T.</title>
        <authorList>
            <person name="Bernier A.-M."/>
            <person name="Bernard K."/>
        </authorList>
    </citation>
    <scope>NUCLEOTIDE SEQUENCE [LARGE SCALE GENOMIC DNA]</scope>
    <source>
        <strain evidence="4">NML04-0072</strain>
    </source>
</reference>
<sequence>MSEPFFKTDCPSCGAPVHAHSATAVTLVCGFCHSLLVCQGGGIIDSGRDSALLEDFSPLQIGTSGTFANRPFAIIGRLQAKYDAGMWNEWYVQFEDGANGWLSESGDQYVFTLPAAEPLQEIPEFSSLVAGRSSLIYRNKRFWAADVRDVVLEQAAAQGELPFAVPPQMKNQVADWRCEQIFLTLDYASSPPEVFVGQGVKLADLQLGNTRSSEQVADSAGRLKGTRQAESCPNCGSPVQWITGLTPSILCPSCGSSLDAAEGKLELLEANNRRNAQAYSFTLNLGAEATIENRTYTLIGAVRREELEPEAAFQAVYHGGNGGVVGDPWTEYLLFEPQAGFMWLVESGDGEWSVSETLNVWPRLQGDLFQPQGLRKLYDYGGRVVFAAGAFYWHIRQGDVDFYSDYRQNSNGKLCAECNRHEASWSQSTPISYRQVRRWFGIGDGKIPQHSADRDADLPPTWLVALLSIIFIIINLPAWAAMFLSPEDMSLPGVASFLVFYFLIRRGRLSDDEE</sequence>
<keyword evidence="1" id="KW-1133">Transmembrane helix</keyword>
<feature type="domain" description="DUF4178" evidence="2">
    <location>
        <begin position="60"/>
        <end position="200"/>
    </location>
</feature>
<gene>
    <name evidence="3" type="ORF">A7P90_04340</name>
</gene>
<dbReference type="OrthoDB" id="228033at2"/>
<proteinExistence type="predicted"/>
<organism evidence="3 4">
    <name type="scientific">Eikenella corrodens</name>
    <dbReference type="NCBI Taxonomy" id="539"/>
    <lineage>
        <taxon>Bacteria</taxon>
        <taxon>Pseudomonadati</taxon>
        <taxon>Pseudomonadota</taxon>
        <taxon>Betaproteobacteria</taxon>
        <taxon>Neisseriales</taxon>
        <taxon>Neisseriaceae</taxon>
        <taxon>Eikenella</taxon>
    </lineage>
</organism>
<name>A0A1A9RLR7_EIKCO</name>
<evidence type="ECO:0000313" key="3">
    <source>
        <dbReference type="EMBL" id="OAM20015.1"/>
    </source>
</evidence>
<evidence type="ECO:0000313" key="4">
    <source>
        <dbReference type="Proteomes" id="UP000077589"/>
    </source>
</evidence>
<protein>
    <submittedName>
        <fullName evidence="3">DUF4178 domain-containing protein</fullName>
    </submittedName>
</protein>